<evidence type="ECO:0000256" key="1">
    <source>
        <dbReference type="SAM" id="MobiDB-lite"/>
    </source>
</evidence>
<protein>
    <submittedName>
        <fullName evidence="2">Uncharacterized protein</fullName>
    </submittedName>
</protein>
<keyword evidence="3" id="KW-1185">Reference proteome</keyword>
<name>A0AAV7S7W6_PLEWA</name>
<dbReference type="AlphaFoldDB" id="A0AAV7S7W6"/>
<proteinExistence type="predicted"/>
<gene>
    <name evidence="2" type="ORF">NDU88_001080</name>
</gene>
<organism evidence="2 3">
    <name type="scientific">Pleurodeles waltl</name>
    <name type="common">Iberian ribbed newt</name>
    <dbReference type="NCBI Taxonomy" id="8319"/>
    <lineage>
        <taxon>Eukaryota</taxon>
        <taxon>Metazoa</taxon>
        <taxon>Chordata</taxon>
        <taxon>Craniata</taxon>
        <taxon>Vertebrata</taxon>
        <taxon>Euteleostomi</taxon>
        <taxon>Amphibia</taxon>
        <taxon>Batrachia</taxon>
        <taxon>Caudata</taxon>
        <taxon>Salamandroidea</taxon>
        <taxon>Salamandridae</taxon>
        <taxon>Pleurodelinae</taxon>
        <taxon>Pleurodeles</taxon>
    </lineage>
</organism>
<comment type="caution">
    <text evidence="2">The sequence shown here is derived from an EMBL/GenBank/DDBJ whole genome shotgun (WGS) entry which is preliminary data.</text>
</comment>
<accession>A0AAV7S7W6</accession>
<evidence type="ECO:0000313" key="3">
    <source>
        <dbReference type="Proteomes" id="UP001066276"/>
    </source>
</evidence>
<sequence>MSPCSIGKLDAGARGAGRRGHVPGGATGRKKERRTKVDNGQAYQQRRSDSQKTLRALIQKKRAAAIKKRCLTDCFIDVWNMGSGQARQCSRNNHQTFTSATDRGRD</sequence>
<evidence type="ECO:0000313" key="2">
    <source>
        <dbReference type="EMBL" id="KAJ1160584.1"/>
    </source>
</evidence>
<feature type="region of interest" description="Disordered" evidence="1">
    <location>
        <begin position="1"/>
        <end position="53"/>
    </location>
</feature>
<feature type="region of interest" description="Disordered" evidence="1">
    <location>
        <begin position="86"/>
        <end position="106"/>
    </location>
</feature>
<dbReference type="Proteomes" id="UP001066276">
    <property type="component" value="Chromosome 4_2"/>
</dbReference>
<dbReference type="EMBL" id="JANPWB010000008">
    <property type="protein sequence ID" value="KAJ1160584.1"/>
    <property type="molecule type" value="Genomic_DNA"/>
</dbReference>
<reference evidence="2" key="1">
    <citation type="journal article" date="2022" name="bioRxiv">
        <title>Sequencing and chromosome-scale assembly of the giantPleurodeles waltlgenome.</title>
        <authorList>
            <person name="Brown T."/>
            <person name="Elewa A."/>
            <person name="Iarovenko S."/>
            <person name="Subramanian E."/>
            <person name="Araus A.J."/>
            <person name="Petzold A."/>
            <person name="Susuki M."/>
            <person name="Suzuki K.-i.T."/>
            <person name="Hayashi T."/>
            <person name="Toyoda A."/>
            <person name="Oliveira C."/>
            <person name="Osipova E."/>
            <person name="Leigh N.D."/>
            <person name="Simon A."/>
            <person name="Yun M.H."/>
        </authorList>
    </citation>
    <scope>NUCLEOTIDE SEQUENCE</scope>
    <source>
        <strain evidence="2">20211129_DDA</strain>
        <tissue evidence="2">Liver</tissue>
    </source>
</reference>